<evidence type="ECO:0000313" key="2">
    <source>
        <dbReference type="Proteomes" id="UP001185092"/>
    </source>
</evidence>
<proteinExistence type="predicted"/>
<reference evidence="1" key="1">
    <citation type="submission" date="2023-07" db="EMBL/GenBank/DDBJ databases">
        <title>Genomic Encyclopedia of Type Strains, Phase IV (KMG-IV): sequencing the most valuable type-strain genomes for metagenomic binning, comparative biology and taxonomic classification.</title>
        <authorList>
            <person name="Goeker M."/>
        </authorList>
    </citation>
    <scope>NUCLEOTIDE SEQUENCE</scope>
    <source>
        <strain evidence="1">DSM 26174</strain>
    </source>
</reference>
<evidence type="ECO:0000313" key="1">
    <source>
        <dbReference type="EMBL" id="MDR6237139.1"/>
    </source>
</evidence>
<organism evidence="1 2">
    <name type="scientific">Aureibacter tunicatorum</name>
    <dbReference type="NCBI Taxonomy" id="866807"/>
    <lineage>
        <taxon>Bacteria</taxon>
        <taxon>Pseudomonadati</taxon>
        <taxon>Bacteroidota</taxon>
        <taxon>Cytophagia</taxon>
        <taxon>Cytophagales</taxon>
        <taxon>Persicobacteraceae</taxon>
        <taxon>Aureibacter</taxon>
    </lineage>
</organism>
<accession>A0AAE3XLH4</accession>
<dbReference type="EMBL" id="JAVDQD010000001">
    <property type="protein sequence ID" value="MDR6237139.1"/>
    <property type="molecule type" value="Genomic_DNA"/>
</dbReference>
<dbReference type="AlphaFoldDB" id="A0AAE3XLH4"/>
<evidence type="ECO:0008006" key="3">
    <source>
        <dbReference type="Google" id="ProtNLM"/>
    </source>
</evidence>
<dbReference type="Pfam" id="PF11655">
    <property type="entry name" value="DUF2589"/>
    <property type="match status" value="1"/>
</dbReference>
<keyword evidence="2" id="KW-1185">Reference proteome</keyword>
<dbReference type="RefSeq" id="WP_309936579.1">
    <property type="nucleotide sequence ID" value="NZ_AP025305.1"/>
</dbReference>
<name>A0AAE3XLH4_9BACT</name>
<comment type="caution">
    <text evidence="1">The sequence shown here is derived from an EMBL/GenBank/DDBJ whole genome shotgun (WGS) entry which is preliminary data.</text>
</comment>
<sequence length="317" mass="32871">MAIDTTPSTVATNALQAIPFSSLIGGPLDAAISAQAQAAKTSWEFIEHVGLNENKDTGQKEAVNVTFMYNKDGKMTKLIVPILTIVPIPYIAVDEININFKANISASSSSVSSSSSSVASSGSVKGTMKAGWGPFSIKSSFGANYSSKKDSKASSESKYSVEYTMDVNVHASQSDMPSGMSAVLNILQQSITGVSKDGDFIFEDLVISEFAGGNFSGKLKVQAMNGTGLYAAGEGVTLTYTGLTDAGDAKVTLPAPTDPLETDSKGRVEFDISGSYTASGDISIEVPFELSMGDLKESGKIYLNGVAPEANGGGGGE</sequence>
<dbReference type="Proteomes" id="UP001185092">
    <property type="component" value="Unassembled WGS sequence"/>
</dbReference>
<dbReference type="InterPro" id="IPR024510">
    <property type="entry name" value="DUF2589"/>
</dbReference>
<protein>
    <recommendedName>
        <fullName evidence="3">DUF2589 domain-containing protein</fullName>
    </recommendedName>
</protein>
<gene>
    <name evidence="1" type="ORF">HNQ88_000115</name>
</gene>